<keyword evidence="7" id="KW-0119">Carbohydrate metabolism</keyword>
<dbReference type="EMBL" id="AB274661">
    <property type="protein sequence ID" value="BAF57420.1"/>
    <property type="molecule type" value="mRNA"/>
</dbReference>
<reference evidence="10" key="1">
    <citation type="journal article" date="2010" name="PLoS ONE">
        <title>Phylogenetic analysis of cellulolytic enzyme genes from representative lineages of termites and a related cockroach.</title>
        <authorList>
            <person name="Todaka N."/>
            <person name="Inoue T."/>
            <person name="Saita K."/>
            <person name="Ohkuma M."/>
            <person name="Nalepa C.A."/>
            <person name="Lenz M."/>
            <person name="Kudo T."/>
            <person name="Moriya S."/>
        </authorList>
    </citation>
    <scope>NUCLEOTIDE SEQUENCE</scope>
</reference>
<dbReference type="EC" id="3.2.1.4" evidence="3"/>
<keyword evidence="8" id="KW-0326">Glycosidase</keyword>
<comment type="similarity">
    <text evidence="2">Belongs to the glycosyl hydrolase 7 (cellulase C) family.</text>
</comment>
<dbReference type="InterPro" id="IPR001722">
    <property type="entry name" value="Glyco_hydro_7"/>
</dbReference>
<keyword evidence="9" id="KW-0624">Polysaccharide degradation</keyword>
<proteinExistence type="evidence at transcript level"/>
<dbReference type="Pfam" id="PF00840">
    <property type="entry name" value="Glyco_hydro_7"/>
    <property type="match status" value="2"/>
</dbReference>
<dbReference type="PANTHER" id="PTHR33753">
    <property type="entry name" value="1,4-BETA-D-GLUCAN CELLOBIOHYDROLASE B"/>
    <property type="match status" value="1"/>
</dbReference>
<evidence type="ECO:0000313" key="10">
    <source>
        <dbReference type="EMBL" id="BAF57420.1"/>
    </source>
</evidence>
<evidence type="ECO:0000256" key="4">
    <source>
        <dbReference type="ARBA" id="ARBA00022801"/>
    </source>
</evidence>
<evidence type="ECO:0000256" key="6">
    <source>
        <dbReference type="ARBA" id="ARBA00023180"/>
    </source>
</evidence>
<dbReference type="CAZy" id="GH7">
    <property type="family name" value="Glycoside Hydrolase Family 7"/>
</dbReference>
<accession>A4UX10</accession>
<evidence type="ECO:0000256" key="3">
    <source>
        <dbReference type="ARBA" id="ARBA00012601"/>
    </source>
</evidence>
<sequence length="325" mass="35069">MLGLFACYAFSAAEAHPKFTYKKCTKGGCTPVSAFIVHDKHIGQVSDRKDTAIDYEKDVGVTVSGGTISQKLVNTYNGQKVIGSRVYVLNADEKNYEIFKLTGKEFTYTVEMKEIQCGVNAALYTCEMPAAGKPPYGAAYGSGYCDGNCVDGSCCPEFDIQEASSHAMVFTVHTCSTPTNGCDTSGCGYNPYRDSQDKTFWAVGGKVDVSRAVTVITQFVATGTTLTEIKRKYVQGGKVIEAAKSLSDKFCNYNGGARTMANMGASFNRGHVLVFSLWDGDGMSWLDGGNAGSCTSYNVRQVEATSPNLKVTWSDVRFGDVDSTY</sequence>
<evidence type="ECO:0000256" key="8">
    <source>
        <dbReference type="ARBA" id="ARBA00023295"/>
    </source>
</evidence>
<dbReference type="PANTHER" id="PTHR33753:SF1">
    <property type="entry name" value="ENDO-BETA-1,4-GLUCANASE CELB"/>
    <property type="match status" value="1"/>
</dbReference>
<evidence type="ECO:0000256" key="7">
    <source>
        <dbReference type="ARBA" id="ARBA00023277"/>
    </source>
</evidence>
<dbReference type="InterPro" id="IPR013320">
    <property type="entry name" value="ConA-like_dom_sf"/>
</dbReference>
<dbReference type="SUPFAM" id="SSF49899">
    <property type="entry name" value="Concanavalin A-like lectins/glucanases"/>
    <property type="match status" value="1"/>
</dbReference>
<evidence type="ECO:0000256" key="5">
    <source>
        <dbReference type="ARBA" id="ARBA00023001"/>
    </source>
</evidence>
<dbReference type="AlphaFoldDB" id="A4UX10"/>
<keyword evidence="6" id="KW-0325">Glycoprotein</keyword>
<dbReference type="GO" id="GO:0030245">
    <property type="term" value="P:cellulose catabolic process"/>
    <property type="evidence" value="ECO:0007669"/>
    <property type="project" value="UniProtKB-KW"/>
</dbReference>
<evidence type="ECO:0000256" key="9">
    <source>
        <dbReference type="ARBA" id="ARBA00023326"/>
    </source>
</evidence>
<dbReference type="PRINTS" id="PR00734">
    <property type="entry name" value="GLHYDRLASE7"/>
</dbReference>
<keyword evidence="5" id="KW-0136">Cellulose degradation</keyword>
<organism evidence="10">
    <name type="scientific">uncultured symbiotic protist of Mastotermes darwiniensis</name>
    <dbReference type="NCBI Taxonomy" id="403661"/>
    <lineage>
        <taxon>Eukaryota</taxon>
        <taxon>environmental samples</taxon>
    </lineage>
</organism>
<dbReference type="InterPro" id="IPR037019">
    <property type="entry name" value="Glyco_hydro_7_sf"/>
</dbReference>
<dbReference type="GO" id="GO:0008810">
    <property type="term" value="F:cellulase activity"/>
    <property type="evidence" value="ECO:0007669"/>
    <property type="project" value="UniProtKB-EC"/>
</dbReference>
<comment type="catalytic activity">
    <reaction evidence="1">
        <text>Endohydrolysis of (1-&gt;4)-beta-D-glucosidic linkages in cellulose, lichenin and cereal beta-D-glucans.</text>
        <dbReference type="EC" id="3.2.1.4"/>
    </reaction>
</comment>
<dbReference type="Gene3D" id="2.70.100.10">
    <property type="entry name" value="Glycoside hydrolase, family 7, domain"/>
    <property type="match status" value="1"/>
</dbReference>
<evidence type="ECO:0000256" key="2">
    <source>
        <dbReference type="ARBA" id="ARBA00006044"/>
    </source>
</evidence>
<evidence type="ECO:0000256" key="1">
    <source>
        <dbReference type="ARBA" id="ARBA00000966"/>
    </source>
</evidence>
<protein>
    <recommendedName>
        <fullName evidence="3">cellulase</fullName>
        <ecNumber evidence="3">3.2.1.4</ecNumber>
    </recommendedName>
</protein>
<name>A4UX10_9EUKA</name>
<keyword evidence="4 10" id="KW-0378">Hydrolase</keyword>